<dbReference type="SUPFAM" id="SSF46894">
    <property type="entry name" value="C-terminal effector domain of the bipartite response regulators"/>
    <property type="match status" value="1"/>
</dbReference>
<feature type="domain" description="HTH luxR-type" evidence="4">
    <location>
        <begin position="251"/>
        <end position="317"/>
    </location>
</feature>
<accession>A0ABV5ZIK4</accession>
<evidence type="ECO:0000256" key="2">
    <source>
        <dbReference type="ARBA" id="ARBA00023125"/>
    </source>
</evidence>
<dbReference type="RefSeq" id="WP_027312932.1">
    <property type="nucleotide sequence ID" value="NZ_JBHLZN010000008.1"/>
</dbReference>
<sequence length="321" mass="36579">MPHRNDPLLHIHAKARYLTPTEFKRWALQHACGQLQADKAAWIEGDTRSGIRVHCASLYQLSPQYPDDFLLSLAQRIQAPYLEWLLNHPGQCIQLNAIMPLAELGQSPIYHSFYRKHGIEDAVAMIMPSGETPLTTLLILYASQAQFGPAHAERLQLLGHHYCSALQTCLLMSLLRLGQLQRMDKRVALVDSQGCIHQMSDAFRQTTALLNKEDESQLHPQLQQRLHLKNWRLAPWHCRFQDLGDDLYLVECQLDELPLTPGERQVAVELARGASYKEVAKTLQISPSTVSKHANHIYTKLQIKHKAELVRLFPQLSQSNN</sequence>
<dbReference type="Proteomes" id="UP001589628">
    <property type="component" value="Unassembled WGS sequence"/>
</dbReference>
<dbReference type="PANTHER" id="PTHR44688">
    <property type="entry name" value="DNA-BINDING TRANSCRIPTIONAL ACTIVATOR DEVR_DOSR"/>
    <property type="match status" value="1"/>
</dbReference>
<dbReference type="SMART" id="SM00421">
    <property type="entry name" value="HTH_LUXR"/>
    <property type="match status" value="1"/>
</dbReference>
<dbReference type="Gene3D" id="1.10.10.10">
    <property type="entry name" value="Winged helix-like DNA-binding domain superfamily/Winged helix DNA-binding domain"/>
    <property type="match status" value="1"/>
</dbReference>
<dbReference type="PRINTS" id="PR00038">
    <property type="entry name" value="HTHLUXR"/>
</dbReference>
<keyword evidence="6" id="KW-1185">Reference proteome</keyword>
<proteinExistence type="predicted"/>
<dbReference type="InterPro" id="IPR000792">
    <property type="entry name" value="Tscrpt_reg_LuxR_C"/>
</dbReference>
<keyword evidence="2" id="KW-0238">DNA-binding</keyword>
<gene>
    <name evidence="5" type="ORF">ACFFLH_16415</name>
</gene>
<evidence type="ECO:0000256" key="3">
    <source>
        <dbReference type="ARBA" id="ARBA00023163"/>
    </source>
</evidence>
<evidence type="ECO:0000313" key="5">
    <source>
        <dbReference type="EMBL" id="MFB9888001.1"/>
    </source>
</evidence>
<evidence type="ECO:0000256" key="1">
    <source>
        <dbReference type="ARBA" id="ARBA00023015"/>
    </source>
</evidence>
<dbReference type="PROSITE" id="PS50043">
    <property type="entry name" value="HTH_LUXR_2"/>
    <property type="match status" value="1"/>
</dbReference>
<comment type="caution">
    <text evidence="5">The sequence shown here is derived from an EMBL/GenBank/DDBJ whole genome shotgun (WGS) entry which is preliminary data.</text>
</comment>
<dbReference type="EMBL" id="JBHLZN010000008">
    <property type="protein sequence ID" value="MFB9888001.1"/>
    <property type="molecule type" value="Genomic_DNA"/>
</dbReference>
<keyword evidence="3" id="KW-0804">Transcription</keyword>
<evidence type="ECO:0000313" key="6">
    <source>
        <dbReference type="Proteomes" id="UP001589628"/>
    </source>
</evidence>
<name>A0ABV5ZIK4_9GAMM</name>
<reference evidence="5 6" key="1">
    <citation type="submission" date="2024-09" db="EMBL/GenBank/DDBJ databases">
        <authorList>
            <person name="Sun Q."/>
            <person name="Mori K."/>
        </authorList>
    </citation>
    <scope>NUCLEOTIDE SEQUENCE [LARGE SCALE GENOMIC DNA]</scope>
    <source>
        <strain evidence="5 6">ATCC 51285</strain>
    </source>
</reference>
<dbReference type="Pfam" id="PF00196">
    <property type="entry name" value="GerE"/>
    <property type="match status" value="1"/>
</dbReference>
<evidence type="ECO:0000259" key="4">
    <source>
        <dbReference type="PROSITE" id="PS50043"/>
    </source>
</evidence>
<organism evidence="5 6">
    <name type="scientific">Balneatrix alpica</name>
    <dbReference type="NCBI Taxonomy" id="75684"/>
    <lineage>
        <taxon>Bacteria</taxon>
        <taxon>Pseudomonadati</taxon>
        <taxon>Pseudomonadota</taxon>
        <taxon>Gammaproteobacteria</taxon>
        <taxon>Oceanospirillales</taxon>
        <taxon>Balneatrichaceae</taxon>
        <taxon>Balneatrix</taxon>
    </lineage>
</organism>
<dbReference type="CDD" id="cd06170">
    <property type="entry name" value="LuxR_C_like"/>
    <property type="match status" value="1"/>
</dbReference>
<dbReference type="InterPro" id="IPR036388">
    <property type="entry name" value="WH-like_DNA-bd_sf"/>
</dbReference>
<dbReference type="InterPro" id="IPR016032">
    <property type="entry name" value="Sig_transdc_resp-reg_C-effctor"/>
</dbReference>
<dbReference type="PROSITE" id="PS00622">
    <property type="entry name" value="HTH_LUXR_1"/>
    <property type="match status" value="1"/>
</dbReference>
<protein>
    <submittedName>
        <fullName evidence="5">LuxR C-terminal-related transcriptional regulator</fullName>
    </submittedName>
</protein>
<dbReference type="PANTHER" id="PTHR44688:SF16">
    <property type="entry name" value="DNA-BINDING TRANSCRIPTIONAL ACTIVATOR DEVR_DOSR"/>
    <property type="match status" value="1"/>
</dbReference>
<keyword evidence="1" id="KW-0805">Transcription regulation</keyword>